<dbReference type="PANTHER" id="PTHR48421">
    <property type="entry name" value="MYCBP-ASSOCIATED PROTEIN"/>
    <property type="match status" value="1"/>
</dbReference>
<evidence type="ECO:0000313" key="3">
    <source>
        <dbReference type="Proteomes" id="UP000324800"/>
    </source>
</evidence>
<dbReference type="Proteomes" id="UP000324800">
    <property type="component" value="Unassembled WGS sequence"/>
</dbReference>
<dbReference type="EMBL" id="SNRW01001646">
    <property type="protein sequence ID" value="KAA6395584.1"/>
    <property type="molecule type" value="Genomic_DNA"/>
</dbReference>
<evidence type="ECO:0000256" key="1">
    <source>
        <dbReference type="SAM" id="MobiDB-lite"/>
    </source>
</evidence>
<proteinExistence type="predicted"/>
<feature type="compositionally biased region" description="Low complexity" evidence="1">
    <location>
        <begin position="513"/>
        <end position="523"/>
    </location>
</feature>
<dbReference type="InterPro" id="IPR032707">
    <property type="entry name" value="MYCBPAP"/>
</dbReference>
<dbReference type="PANTHER" id="PTHR48421:SF1">
    <property type="entry name" value="MYCBP-ASSOCIATED PROTEIN"/>
    <property type="match status" value="1"/>
</dbReference>
<feature type="region of interest" description="Disordered" evidence="1">
    <location>
        <begin position="905"/>
        <end position="941"/>
    </location>
</feature>
<dbReference type="Pfam" id="PF14646">
    <property type="entry name" value="MYCBPAP"/>
    <property type="match status" value="1"/>
</dbReference>
<gene>
    <name evidence="2" type="ORF">EZS28_008891</name>
</gene>
<sequence>MSTALAESPVKKSGEKEDQTEAILRFDTPAGRLQILPFRVRNTEDNVIFYKWQRCGASSSLPLKDWRVFVLDKVVGSILPGEEEIFYFAFKAPVPGLFIDHYYLLRQPPPNGHSDPFSVTLQAKSRLIEHSMPGQQRLVFQFGKNVMERIVRDIIWDVIYDVDTIIGPEIPFDVDRSLFQFQNRRHISPRLFFTPTSLNWWTKMLGVLHKALQIKTEDAQVWDYNVKSVFYLVNLIMDEECRDLALKLYRQLIFYSSFPFTNSLSDVEGEKPPVEITLERRHEEFKEKKSEDERRLSLGLEQQDLNYSYNQQSNNIQFLSNGQPTPITYSSDANLAVNHNNDNEMGNMEGVDMSDRNNEQGFTGPIDTQGLDEATQPFGMELEFVKELLYEVTDEIPRLAVLADFEAEKNNQESEQLVKHKNYILGLDIPQSSFYAHQGQTSLFVQPILNATIAAQTAADLAAQALAQAELEAKGAKGKSGQKSQQQQQQQVKNTPVVAQAAKGGKPQPTQIQGKGAAQQKGAPSVDQKLAAEAAMETEAKLQLELQKTIETVEMRMFRFNQRHTPLHEQIHTKQQRRAFLSLTGCEDISIAESGDSEADGPLTILEDEIDATIIDPVIYGGLLNPLIVPHEFFLSFFATSIEQFSPIYNPLFTYSKWTDFYQKIINDQQTQRMLPPILHRINYMLNECVSKNLTIQVFCRALDGQLGAGLLAEDDLRLPPSLGGNGDEWAVIVHAVVKAEQQNEETDSNQGSEVSSTSGESRGDDEDNFNEGVQGGDQQQGRQQQDGDELDLDTELIGEDGIEGEPEPEVEEGVIPFEVPAKFTSAHRITLRRYLNSGHHWRNEFHGPLLTLAVRVKQKLSTLLSQGGWILRSQGGRAPQESLDASYTDLSNTIDQWLFEHGFMDEEEEENEEGEDGEGWNGEGEEDQMDDEGGSFDDGV</sequence>
<accession>A0A5J4WKR1</accession>
<dbReference type="OrthoDB" id="10263316at2759"/>
<name>A0A5J4WKR1_9EUKA</name>
<comment type="caution">
    <text evidence="2">The sequence shown here is derived from an EMBL/GenBank/DDBJ whole genome shotgun (WGS) entry which is preliminary data.</text>
</comment>
<protein>
    <submittedName>
        <fullName evidence="2">Uncharacterized protein</fullName>
    </submittedName>
</protein>
<feature type="region of interest" description="Disordered" evidence="1">
    <location>
        <begin position="742"/>
        <end position="789"/>
    </location>
</feature>
<organism evidence="2 3">
    <name type="scientific">Streblomastix strix</name>
    <dbReference type="NCBI Taxonomy" id="222440"/>
    <lineage>
        <taxon>Eukaryota</taxon>
        <taxon>Metamonada</taxon>
        <taxon>Preaxostyla</taxon>
        <taxon>Oxymonadida</taxon>
        <taxon>Streblomastigidae</taxon>
        <taxon>Streblomastix</taxon>
    </lineage>
</organism>
<feature type="compositionally biased region" description="Low complexity" evidence="1">
    <location>
        <begin position="479"/>
        <end position="491"/>
    </location>
</feature>
<feature type="compositionally biased region" description="Acidic residues" evidence="1">
    <location>
        <begin position="906"/>
        <end position="941"/>
    </location>
</feature>
<feature type="compositionally biased region" description="Polar residues" evidence="1">
    <location>
        <begin position="749"/>
        <end position="761"/>
    </location>
</feature>
<dbReference type="AlphaFoldDB" id="A0A5J4WKR1"/>
<feature type="region of interest" description="Disordered" evidence="1">
    <location>
        <begin position="477"/>
        <end position="530"/>
    </location>
</feature>
<reference evidence="2 3" key="1">
    <citation type="submission" date="2019-03" db="EMBL/GenBank/DDBJ databases">
        <title>Single cell metagenomics reveals metabolic interactions within the superorganism composed of flagellate Streblomastix strix and complex community of Bacteroidetes bacteria on its surface.</title>
        <authorList>
            <person name="Treitli S.C."/>
            <person name="Kolisko M."/>
            <person name="Husnik F."/>
            <person name="Keeling P."/>
            <person name="Hampl V."/>
        </authorList>
    </citation>
    <scope>NUCLEOTIDE SEQUENCE [LARGE SCALE GENOMIC DNA]</scope>
    <source>
        <strain evidence="2">ST1C</strain>
    </source>
</reference>
<evidence type="ECO:0000313" key="2">
    <source>
        <dbReference type="EMBL" id="KAA6395584.1"/>
    </source>
</evidence>